<evidence type="ECO:0000313" key="2">
    <source>
        <dbReference type="Proteomes" id="UP000836841"/>
    </source>
</evidence>
<dbReference type="Proteomes" id="UP000836841">
    <property type="component" value="Unassembled WGS sequence"/>
</dbReference>
<dbReference type="AlphaFoldDB" id="A0AAU9TB27"/>
<comment type="caution">
    <text evidence="1">The sequence shown here is derived from an EMBL/GenBank/DDBJ whole genome shotgun (WGS) entry which is preliminary data.</text>
</comment>
<gene>
    <name evidence="1" type="ORF">TAV2_LOCUS26340</name>
</gene>
<organism evidence="1 2">
    <name type="scientific">Thlaspi arvense</name>
    <name type="common">Field penny-cress</name>
    <dbReference type="NCBI Taxonomy" id="13288"/>
    <lineage>
        <taxon>Eukaryota</taxon>
        <taxon>Viridiplantae</taxon>
        <taxon>Streptophyta</taxon>
        <taxon>Embryophyta</taxon>
        <taxon>Tracheophyta</taxon>
        <taxon>Spermatophyta</taxon>
        <taxon>Magnoliopsida</taxon>
        <taxon>eudicotyledons</taxon>
        <taxon>Gunneridae</taxon>
        <taxon>Pentapetalae</taxon>
        <taxon>rosids</taxon>
        <taxon>malvids</taxon>
        <taxon>Brassicales</taxon>
        <taxon>Brassicaceae</taxon>
        <taxon>Thlaspideae</taxon>
        <taxon>Thlaspi</taxon>
    </lineage>
</organism>
<reference evidence="1 2" key="1">
    <citation type="submission" date="2022-03" db="EMBL/GenBank/DDBJ databases">
        <authorList>
            <person name="Nunn A."/>
            <person name="Chopra R."/>
            <person name="Nunn A."/>
            <person name="Contreras Garrido A."/>
        </authorList>
    </citation>
    <scope>NUCLEOTIDE SEQUENCE [LARGE SCALE GENOMIC DNA]</scope>
</reference>
<evidence type="ECO:0000313" key="1">
    <source>
        <dbReference type="EMBL" id="CAH2080643.1"/>
    </source>
</evidence>
<keyword evidence="2" id="KW-1185">Reference proteome</keyword>
<name>A0AAU9TB27_THLAR</name>
<proteinExistence type="predicted"/>
<protein>
    <submittedName>
        <fullName evidence="1">Uncharacterized protein</fullName>
    </submittedName>
</protein>
<sequence>MRTLWNNRVSPNVIYSMHHLRSDKSTLVVGGIDGVLRFLDQDTGKVFSRCIMNETSSVSNSAIDSYGVVRIRKAKRLSEDARIDLLPRTCRPPIRCLAVGMQKLEVEMFGAFLEFSAPKKYLSRRIAFRLTVEDQKS</sequence>
<accession>A0AAU9TB27</accession>
<dbReference type="EMBL" id="CAJVSB020000940">
    <property type="protein sequence ID" value="CAH2080643.1"/>
    <property type="molecule type" value="Genomic_DNA"/>
</dbReference>